<accession>A0AA86QCU7</accession>
<evidence type="ECO:0000313" key="5">
    <source>
        <dbReference type="EMBL" id="CAL6063940.1"/>
    </source>
</evidence>
<evidence type="ECO:0000313" key="6">
    <source>
        <dbReference type="Proteomes" id="UP001642409"/>
    </source>
</evidence>
<dbReference type="EMBL" id="CAXDID020000248">
    <property type="protein sequence ID" value="CAL6063938.1"/>
    <property type="molecule type" value="Genomic_DNA"/>
</dbReference>
<keyword evidence="1" id="KW-0732">Signal</keyword>
<evidence type="ECO:0000313" key="3">
    <source>
        <dbReference type="EMBL" id="CAI9950792.1"/>
    </source>
</evidence>
<reference evidence="3" key="1">
    <citation type="submission" date="2023-06" db="EMBL/GenBank/DDBJ databases">
        <authorList>
            <person name="Kurt Z."/>
        </authorList>
    </citation>
    <scope>NUCLEOTIDE SEQUENCE</scope>
</reference>
<name>A0AA86QCU7_9EUKA</name>
<gene>
    <name evidence="2" type="ORF">HINF_LOCUS38436</name>
    <name evidence="3" type="ORF">HINF_LOCUS38437</name>
    <name evidence="4" type="ORF">HINF_LOCUS51113</name>
    <name evidence="5" type="ORF">HINF_LOCUS51114</name>
</gene>
<reference evidence="4 6" key="2">
    <citation type="submission" date="2024-07" db="EMBL/GenBank/DDBJ databases">
        <authorList>
            <person name="Akdeniz Z."/>
        </authorList>
    </citation>
    <scope>NUCLEOTIDE SEQUENCE [LARGE SCALE GENOMIC DNA]</scope>
</reference>
<sequence>MVFLQISLVVSVMLFILNKQIKTFFMDINYEMDSYKEQLIQKSIVHKMNEDLKNQICYSEKSFHNIERSHSTEPNSDSCIYSDDNSNNILMLFEQSLNPLKFKLLENQLVSSINYIVRQK</sequence>
<evidence type="ECO:0000313" key="4">
    <source>
        <dbReference type="EMBL" id="CAL6063938.1"/>
    </source>
</evidence>
<keyword evidence="6" id="KW-1185">Reference proteome</keyword>
<evidence type="ECO:0000313" key="2">
    <source>
        <dbReference type="EMBL" id="CAI9950791.1"/>
    </source>
</evidence>
<dbReference type="EMBL" id="CATOUU010000818">
    <property type="protein sequence ID" value="CAI9950792.1"/>
    <property type="molecule type" value="Genomic_DNA"/>
</dbReference>
<comment type="caution">
    <text evidence="3">The sequence shown here is derived from an EMBL/GenBank/DDBJ whole genome shotgun (WGS) entry which is preliminary data.</text>
</comment>
<dbReference type="Proteomes" id="UP001642409">
    <property type="component" value="Unassembled WGS sequence"/>
</dbReference>
<dbReference type="EMBL" id="CAXDID020000248">
    <property type="protein sequence ID" value="CAL6063940.1"/>
    <property type="molecule type" value="Genomic_DNA"/>
</dbReference>
<dbReference type="EMBL" id="CATOUU010000818">
    <property type="protein sequence ID" value="CAI9950791.1"/>
    <property type="molecule type" value="Genomic_DNA"/>
</dbReference>
<proteinExistence type="predicted"/>
<feature type="chain" id="PRO_5044705018" evidence="1">
    <location>
        <begin position="24"/>
        <end position="120"/>
    </location>
</feature>
<feature type="signal peptide" evidence="1">
    <location>
        <begin position="1"/>
        <end position="23"/>
    </location>
</feature>
<organism evidence="3">
    <name type="scientific">Hexamita inflata</name>
    <dbReference type="NCBI Taxonomy" id="28002"/>
    <lineage>
        <taxon>Eukaryota</taxon>
        <taxon>Metamonada</taxon>
        <taxon>Diplomonadida</taxon>
        <taxon>Hexamitidae</taxon>
        <taxon>Hexamitinae</taxon>
        <taxon>Hexamita</taxon>
    </lineage>
</organism>
<protein>
    <submittedName>
        <fullName evidence="4">Hypothetical_protein</fullName>
    </submittedName>
</protein>
<dbReference type="AlphaFoldDB" id="A0AA86QCU7"/>
<evidence type="ECO:0000256" key="1">
    <source>
        <dbReference type="SAM" id="SignalP"/>
    </source>
</evidence>